<gene>
    <name evidence="1" type="ORF">VP01_2799g2</name>
</gene>
<sequence length="470" mass="53483">MLIKESCGDDNYNYYHIDGFQNSDIKIHITSKFDCQSSFIRGKTGGQLSLYSSGLKEKKKFTVMATSINEAMLVDLQKAGRLLYCITPLLFSPILHRRSYFPLTCSQPCLTGPERNCRNLQRGMVNVPAAPIIHHMVPETLCSWSPKSPLAAWRPAYLQESNWPSGLHQLRAKFERGAMDAAASFRLPLSLSDLPHRCCSGLRYSNTAARHVQAHELFSSPRHDNNNINRNKTPLSIQSKAQRHSRNNCDFHAIISLLPCELHSEPTSSAGGEPVSVDLFGYIRVYGTKLRAHNYMQNASKECCAPVNMQFLFLIFFTCASWEMLEIMNKQPSIHNIHKIIHLDLVTLNSKICLVMKIEDSQVLITKHGLELRFTLAQHHMTHIILFIYFSSCDLRTSKKEVTQIPTSTNPNSTTRFTKICRKIGFGVFIITGKRQKRTKIGKTEHQDQSIRHEDTELIQFSSLMSLVIW</sequence>
<accession>A0A0L6V2L8</accession>
<evidence type="ECO:0000313" key="2">
    <source>
        <dbReference type="Proteomes" id="UP000037035"/>
    </source>
</evidence>
<name>A0A0L6V2L8_9BASI</name>
<dbReference type="Proteomes" id="UP000037035">
    <property type="component" value="Unassembled WGS sequence"/>
</dbReference>
<protein>
    <submittedName>
        <fullName evidence="1">Uncharacterized protein</fullName>
    </submittedName>
</protein>
<reference evidence="1 2" key="1">
    <citation type="submission" date="2015-08" db="EMBL/GenBank/DDBJ databases">
        <title>Next Generation Sequencing and Analysis of the Genome of Puccinia sorghi L Schw, the Causal Agent of Maize Common Rust.</title>
        <authorList>
            <person name="Rochi L."/>
            <person name="Burguener G."/>
            <person name="Darino M."/>
            <person name="Turjanski A."/>
            <person name="Kreff E."/>
            <person name="Dieguez M.J."/>
            <person name="Sacco F."/>
        </authorList>
    </citation>
    <scope>NUCLEOTIDE SEQUENCE [LARGE SCALE GENOMIC DNA]</scope>
    <source>
        <strain evidence="1 2">RO10H11247</strain>
    </source>
</reference>
<proteinExistence type="predicted"/>
<comment type="caution">
    <text evidence="1">The sequence shown here is derived from an EMBL/GenBank/DDBJ whole genome shotgun (WGS) entry which is preliminary data.</text>
</comment>
<dbReference type="EMBL" id="LAVV01007722">
    <property type="protein sequence ID" value="KNZ55001.1"/>
    <property type="molecule type" value="Genomic_DNA"/>
</dbReference>
<dbReference type="VEuPathDB" id="FungiDB:VP01_2799g2"/>
<evidence type="ECO:0000313" key="1">
    <source>
        <dbReference type="EMBL" id="KNZ55001.1"/>
    </source>
</evidence>
<keyword evidence="2" id="KW-1185">Reference proteome</keyword>
<organism evidence="1 2">
    <name type="scientific">Puccinia sorghi</name>
    <dbReference type="NCBI Taxonomy" id="27349"/>
    <lineage>
        <taxon>Eukaryota</taxon>
        <taxon>Fungi</taxon>
        <taxon>Dikarya</taxon>
        <taxon>Basidiomycota</taxon>
        <taxon>Pucciniomycotina</taxon>
        <taxon>Pucciniomycetes</taxon>
        <taxon>Pucciniales</taxon>
        <taxon>Pucciniaceae</taxon>
        <taxon>Puccinia</taxon>
    </lineage>
</organism>
<dbReference type="AlphaFoldDB" id="A0A0L6V2L8"/>